<protein>
    <submittedName>
        <fullName evidence="1">Uncharacterized protein</fullName>
    </submittedName>
</protein>
<comment type="caution">
    <text evidence="1">The sequence shown here is derived from an EMBL/GenBank/DDBJ whole genome shotgun (WGS) entry which is preliminary data.</text>
</comment>
<dbReference type="AlphaFoldDB" id="A0A1F5XG72"/>
<evidence type="ECO:0000313" key="2">
    <source>
        <dbReference type="Proteomes" id="UP000177346"/>
    </source>
</evidence>
<reference evidence="1 2" key="1">
    <citation type="journal article" date="2016" name="Nat. Commun.">
        <title>Thousands of microbial genomes shed light on interconnected biogeochemical processes in an aquifer system.</title>
        <authorList>
            <person name="Anantharaman K."/>
            <person name="Brown C.T."/>
            <person name="Hug L.A."/>
            <person name="Sharon I."/>
            <person name="Castelle C.J."/>
            <person name="Probst A.J."/>
            <person name="Thomas B.C."/>
            <person name="Singh A."/>
            <person name="Wilkins M.J."/>
            <person name="Karaoz U."/>
            <person name="Brodie E.L."/>
            <person name="Williams K.H."/>
            <person name="Hubbard S.S."/>
            <person name="Banfield J.F."/>
        </authorList>
    </citation>
    <scope>NUCLEOTIDE SEQUENCE [LARGE SCALE GENOMIC DNA]</scope>
</reference>
<evidence type="ECO:0000313" key="1">
    <source>
        <dbReference type="EMBL" id="OGF86857.1"/>
    </source>
</evidence>
<dbReference type="EMBL" id="MFIF01000010">
    <property type="protein sequence ID" value="OGF86857.1"/>
    <property type="molecule type" value="Genomic_DNA"/>
</dbReference>
<proteinExistence type="predicted"/>
<gene>
    <name evidence="1" type="ORF">A3B19_02185</name>
</gene>
<dbReference type="Proteomes" id="UP000177346">
    <property type="component" value="Unassembled WGS sequence"/>
</dbReference>
<name>A0A1F5XG72_9BACT</name>
<sequence>MEGPPVNEKNNNPFLETRDKYKESASELQKNTAEVQAAKYETILYRLMKRSGDNTDLVNALNEFLGALEHQSMFGNEDDPLSQKRVEELAKFVKEKAEELRPDQERGW</sequence>
<accession>A0A1F5XG72</accession>
<organism evidence="1 2">
    <name type="scientific">Candidatus Giovannonibacteria bacterium RIFCSPLOWO2_01_FULL_46_32</name>
    <dbReference type="NCBI Taxonomy" id="1798353"/>
    <lineage>
        <taxon>Bacteria</taxon>
        <taxon>Candidatus Giovannoniibacteriota</taxon>
    </lineage>
</organism>